<accession>A0A0K6GUM0</accession>
<dbReference type="InterPro" id="IPR051906">
    <property type="entry name" value="TolC-like"/>
</dbReference>
<evidence type="ECO:0000256" key="2">
    <source>
        <dbReference type="ARBA" id="ARBA00022452"/>
    </source>
</evidence>
<dbReference type="GO" id="GO:1990281">
    <property type="term" value="C:efflux pump complex"/>
    <property type="evidence" value="ECO:0007669"/>
    <property type="project" value="TreeGrafter"/>
</dbReference>
<dbReference type="SUPFAM" id="SSF56954">
    <property type="entry name" value="Outer membrane efflux proteins (OEP)"/>
    <property type="match status" value="1"/>
</dbReference>
<keyword evidence="9" id="KW-1185">Reference proteome</keyword>
<feature type="coiled-coil region" evidence="6">
    <location>
        <begin position="284"/>
        <end position="311"/>
    </location>
</feature>
<dbReference type="EMBL" id="CYHB01000001">
    <property type="protein sequence ID" value="CUA82426.1"/>
    <property type="molecule type" value="Genomic_DNA"/>
</dbReference>
<dbReference type="AlphaFoldDB" id="A0A0K6GUM0"/>
<evidence type="ECO:0000256" key="4">
    <source>
        <dbReference type="ARBA" id="ARBA00023136"/>
    </source>
</evidence>
<reference evidence="9" key="1">
    <citation type="submission" date="2015-08" db="EMBL/GenBank/DDBJ databases">
        <authorList>
            <person name="Varghese N."/>
        </authorList>
    </citation>
    <scope>NUCLEOTIDE SEQUENCE [LARGE SCALE GENOMIC DNA]</scope>
    <source>
        <strain evidence="9">DSM 27808</strain>
    </source>
</reference>
<evidence type="ECO:0000256" key="6">
    <source>
        <dbReference type="SAM" id="Coils"/>
    </source>
</evidence>
<keyword evidence="3" id="KW-0812">Transmembrane</keyword>
<name>A0A0K6GUM0_9GAMM</name>
<comment type="subcellular location">
    <subcellularLocation>
        <location evidence="1">Cell outer membrane</location>
    </subcellularLocation>
</comment>
<evidence type="ECO:0000256" key="5">
    <source>
        <dbReference type="ARBA" id="ARBA00023237"/>
    </source>
</evidence>
<keyword evidence="5" id="KW-0998">Cell outer membrane</keyword>
<evidence type="ECO:0000313" key="8">
    <source>
        <dbReference type="EMBL" id="CUA82426.1"/>
    </source>
</evidence>
<dbReference type="GO" id="GO:0009279">
    <property type="term" value="C:cell outer membrane"/>
    <property type="evidence" value="ECO:0007669"/>
    <property type="project" value="UniProtKB-SubCell"/>
</dbReference>
<sequence length="416" mass="46532">MGPFSTHSKRLFVAVSLAISSSYANAQQLPEQWQKTVQQHPSVEAAQQQAEALIQQGKQLNQPLYNPSLSSRLEREGDINNYAVGLSQTLDWSTRNEARASQSDAMTAMAVSIYRQSATSHAKTLLNAYVQWLDAKQRYALAEQQEKIVKQAISLVAERRKAGDLGAVDEQLTVLALSRQLQQTAAAYQQLQSAEAELNALLTTSDVGQLSINEELFNVEPALTARWQQHPALKAAYLQWQLKRADVDWKRSLTTANPTVGVEAGESDNETVIGLSFSIPLQVRNNYSDEVRAANSEAVAEEKRLIALRQQWQAALKSSLNNYRFVKKQWQSWQRDFQSRQDESMQVIEQSWLAGDLSTTDYLTAVQQQLDSQFAGIALQTQYRLAAIEWLYRSGELSKALTLSPLSQPTNAEIGE</sequence>
<dbReference type="GO" id="GO:0015288">
    <property type="term" value="F:porin activity"/>
    <property type="evidence" value="ECO:0007669"/>
    <property type="project" value="TreeGrafter"/>
</dbReference>
<keyword evidence="6" id="KW-0175">Coiled coil</keyword>
<protein>
    <submittedName>
        <fullName evidence="8">Outer membrane protein TolC</fullName>
    </submittedName>
</protein>
<dbReference type="GO" id="GO:0015562">
    <property type="term" value="F:efflux transmembrane transporter activity"/>
    <property type="evidence" value="ECO:0007669"/>
    <property type="project" value="InterPro"/>
</dbReference>
<dbReference type="Proteomes" id="UP000182598">
    <property type="component" value="Unassembled WGS sequence"/>
</dbReference>
<evidence type="ECO:0000313" key="9">
    <source>
        <dbReference type="Proteomes" id="UP000182598"/>
    </source>
</evidence>
<dbReference type="PANTHER" id="PTHR30026:SF20">
    <property type="entry name" value="OUTER MEMBRANE PROTEIN TOLC"/>
    <property type="match status" value="1"/>
</dbReference>
<feature type="signal peptide" evidence="7">
    <location>
        <begin position="1"/>
        <end position="26"/>
    </location>
</feature>
<dbReference type="RefSeq" id="WP_055437780.1">
    <property type="nucleotide sequence ID" value="NZ_CYHB01000001.1"/>
</dbReference>
<evidence type="ECO:0000256" key="1">
    <source>
        <dbReference type="ARBA" id="ARBA00004442"/>
    </source>
</evidence>
<dbReference type="OrthoDB" id="5801460at2"/>
<evidence type="ECO:0000256" key="7">
    <source>
        <dbReference type="SAM" id="SignalP"/>
    </source>
</evidence>
<organism evidence="8 9">
    <name type="scientific">Pseudidiomarina woesei</name>
    <dbReference type="NCBI Taxonomy" id="1381080"/>
    <lineage>
        <taxon>Bacteria</taxon>
        <taxon>Pseudomonadati</taxon>
        <taxon>Pseudomonadota</taxon>
        <taxon>Gammaproteobacteria</taxon>
        <taxon>Alteromonadales</taxon>
        <taxon>Idiomarinaceae</taxon>
        <taxon>Pseudidiomarina</taxon>
    </lineage>
</organism>
<proteinExistence type="predicted"/>
<dbReference type="PANTHER" id="PTHR30026">
    <property type="entry name" value="OUTER MEMBRANE PROTEIN TOLC"/>
    <property type="match status" value="1"/>
</dbReference>
<keyword evidence="7" id="KW-0732">Signal</keyword>
<dbReference type="Gene3D" id="1.20.1600.10">
    <property type="entry name" value="Outer membrane efflux proteins (OEP)"/>
    <property type="match status" value="1"/>
</dbReference>
<evidence type="ECO:0000256" key="3">
    <source>
        <dbReference type="ARBA" id="ARBA00022692"/>
    </source>
</evidence>
<feature type="chain" id="PRO_5005503746" evidence="7">
    <location>
        <begin position="27"/>
        <end position="416"/>
    </location>
</feature>
<keyword evidence="4" id="KW-0472">Membrane</keyword>
<gene>
    <name evidence="8" type="ORF">Ga0061064_0028</name>
</gene>
<keyword evidence="2" id="KW-1134">Transmembrane beta strand</keyword>